<dbReference type="GO" id="GO:0004459">
    <property type="term" value="F:L-lactate dehydrogenase (NAD+) activity"/>
    <property type="evidence" value="ECO:0007669"/>
    <property type="project" value="TreeGrafter"/>
</dbReference>
<dbReference type="PROSITE" id="PS51349">
    <property type="entry name" value="FMN_HYDROXY_ACID_DH_2"/>
    <property type="match status" value="1"/>
</dbReference>
<feature type="binding site" evidence="7">
    <location>
        <position position="258"/>
    </location>
    <ligand>
        <name>FMN</name>
        <dbReference type="ChEBI" id="CHEBI:58210"/>
    </ligand>
</feature>
<feature type="binding site" evidence="7">
    <location>
        <position position="28"/>
    </location>
    <ligand>
        <name>glyoxylate</name>
        <dbReference type="ChEBI" id="CHEBI:36655"/>
    </ligand>
</feature>
<dbReference type="PIRSF" id="PIRSF000138">
    <property type="entry name" value="Al-hdrx_acd_dh"/>
    <property type="match status" value="1"/>
</dbReference>
<dbReference type="InterPro" id="IPR037396">
    <property type="entry name" value="FMN_HAD"/>
</dbReference>
<protein>
    <submittedName>
        <fullName evidence="9">L-lactate dehydrogenase IldD</fullName>
        <ecNumber evidence="9">1.1.2.3</ecNumber>
    </submittedName>
</protein>
<keyword evidence="4 9" id="KW-0560">Oxidoreductase</keyword>
<feature type="binding site" evidence="7">
    <location>
        <position position="159"/>
    </location>
    <ligand>
        <name>FMN</name>
        <dbReference type="ChEBI" id="CHEBI:58210"/>
    </ligand>
</feature>
<dbReference type="AlphaFoldDB" id="A0AAN0VHZ4"/>
<dbReference type="GO" id="GO:0005886">
    <property type="term" value="C:plasma membrane"/>
    <property type="evidence" value="ECO:0007669"/>
    <property type="project" value="TreeGrafter"/>
</dbReference>
<comment type="similarity">
    <text evidence="5">Belongs to the FMN-dependent alpha-hydroxy acid dehydrogenase family.</text>
</comment>
<evidence type="ECO:0000256" key="3">
    <source>
        <dbReference type="ARBA" id="ARBA00022643"/>
    </source>
</evidence>
<feature type="domain" description="FMN hydroxy acid dehydrogenase" evidence="8">
    <location>
        <begin position="2"/>
        <end position="382"/>
    </location>
</feature>
<organism evidence="9 10">
    <name type="scientific">Planktomarina temperata RCA23</name>
    <dbReference type="NCBI Taxonomy" id="666509"/>
    <lineage>
        <taxon>Bacteria</taxon>
        <taxon>Pseudomonadati</taxon>
        <taxon>Pseudomonadota</taxon>
        <taxon>Alphaproteobacteria</taxon>
        <taxon>Rhodobacterales</taxon>
        <taxon>Paracoccaceae</taxon>
        <taxon>Planktomarina</taxon>
    </lineage>
</organism>
<feature type="active site" description="Proton acceptor" evidence="6">
    <location>
        <position position="282"/>
    </location>
</feature>
<evidence type="ECO:0000313" key="10">
    <source>
        <dbReference type="Proteomes" id="UP000028680"/>
    </source>
</evidence>
<accession>A0AAN0VHZ4</accession>
<keyword evidence="2 7" id="KW-0285">Flavoprotein</keyword>
<sequence length="382" mass="41447">MDLNSKYPAISDLCSKARKRIPHFAWEYLDSATGDESTLHRNRSALDAIHFVPRGLRGEIKPQLATEFLGKSYSAPFGIAPVGMSGLMWPGAEKTLAGFAAGAKIPYGMSTVATTTPEDVAPYLGDMGWFQMYPPRDEAIRNDMIQRVKNAGFTTLVVTIDVPAQSRRERQIRGGLVQPPRLTPRILAQVAGCPEWALRTALNGKPRMKMIETYGKAVMESVASLPSNNHVGYLLRTAPDHSYVKLLRDAWDGPLIVKGVMCPDDAAPLEGLGVDAVWVSNHAGRQFAGSPAAIDMLPAVKAATNLPLIFDSGIEGGLDMLRALALGSDFVMMGRAWHYALGAIGAKGPAHLYDMLVDDLNSNMIQIAATHLSDLPDLLHKY</sequence>
<dbReference type="RefSeq" id="WP_044049409.1">
    <property type="nucleotide sequence ID" value="NZ_CP003984.1"/>
</dbReference>
<keyword evidence="3 7" id="KW-0288">FMN</keyword>
<evidence type="ECO:0000256" key="2">
    <source>
        <dbReference type="ARBA" id="ARBA00022630"/>
    </source>
</evidence>
<evidence type="ECO:0000313" key="9">
    <source>
        <dbReference type="EMBL" id="AII86574.1"/>
    </source>
</evidence>
<evidence type="ECO:0000259" key="8">
    <source>
        <dbReference type="PROSITE" id="PS51349"/>
    </source>
</evidence>
<dbReference type="EC" id="1.1.2.3" evidence="9"/>
<dbReference type="GO" id="GO:0004460">
    <property type="term" value="F:L-lactate dehydrogenase (cytochrome) activity"/>
    <property type="evidence" value="ECO:0007669"/>
    <property type="project" value="UniProtKB-EC"/>
</dbReference>
<dbReference type="InterPro" id="IPR012133">
    <property type="entry name" value="Alpha-hydoxy_acid_DH_FMN"/>
</dbReference>
<comment type="cofactor">
    <cofactor evidence="1">
        <name>FMN</name>
        <dbReference type="ChEBI" id="CHEBI:58210"/>
    </cofactor>
</comment>
<dbReference type="PANTHER" id="PTHR10578">
    <property type="entry name" value="S -2-HYDROXY-ACID OXIDASE-RELATED"/>
    <property type="match status" value="1"/>
</dbReference>
<keyword evidence="10" id="KW-1185">Reference proteome</keyword>
<dbReference type="KEGG" id="ptp:RCA23_c10230"/>
<feature type="binding site" evidence="7">
    <location>
        <position position="280"/>
    </location>
    <ligand>
        <name>FMN</name>
        <dbReference type="ChEBI" id="CHEBI:58210"/>
    </ligand>
</feature>
<feature type="binding site" evidence="7">
    <location>
        <begin position="334"/>
        <end position="335"/>
    </location>
    <ligand>
        <name>FMN</name>
        <dbReference type="ChEBI" id="CHEBI:58210"/>
    </ligand>
</feature>
<evidence type="ECO:0000256" key="7">
    <source>
        <dbReference type="PIRSR" id="PIRSR000138-2"/>
    </source>
</evidence>
<dbReference type="EMBL" id="CP003984">
    <property type="protein sequence ID" value="AII86574.1"/>
    <property type="molecule type" value="Genomic_DNA"/>
</dbReference>
<dbReference type="Pfam" id="PF01070">
    <property type="entry name" value="FMN_dh"/>
    <property type="match status" value="1"/>
</dbReference>
<feature type="binding site" evidence="7">
    <location>
        <position position="168"/>
    </location>
    <ligand>
        <name>glyoxylate</name>
        <dbReference type="ChEBI" id="CHEBI:36655"/>
    </ligand>
</feature>
<feature type="binding site" evidence="7">
    <location>
        <position position="131"/>
    </location>
    <ligand>
        <name>FMN</name>
        <dbReference type="ChEBI" id="CHEBI:58210"/>
    </ligand>
</feature>
<feature type="binding site" evidence="7">
    <location>
        <position position="282"/>
    </location>
    <ligand>
        <name>glyoxylate</name>
        <dbReference type="ChEBI" id="CHEBI:36655"/>
    </ligand>
</feature>
<evidence type="ECO:0000256" key="4">
    <source>
        <dbReference type="ARBA" id="ARBA00023002"/>
    </source>
</evidence>
<feature type="binding site" evidence="7">
    <location>
        <position position="110"/>
    </location>
    <ligand>
        <name>FMN</name>
        <dbReference type="ChEBI" id="CHEBI:58210"/>
    </ligand>
</feature>
<dbReference type="PANTHER" id="PTHR10578:SF107">
    <property type="entry name" value="2-HYDROXYACID OXIDASE 1"/>
    <property type="match status" value="1"/>
</dbReference>
<dbReference type="Proteomes" id="UP000028680">
    <property type="component" value="Chromosome"/>
</dbReference>
<proteinExistence type="inferred from homology"/>
<feature type="binding site" evidence="7">
    <location>
        <begin position="81"/>
        <end position="83"/>
    </location>
    <ligand>
        <name>FMN</name>
        <dbReference type="ChEBI" id="CHEBI:58210"/>
    </ligand>
</feature>
<feature type="binding site" evidence="7">
    <location>
        <position position="285"/>
    </location>
    <ligand>
        <name>glyoxylate</name>
        <dbReference type="ChEBI" id="CHEBI:36655"/>
    </ligand>
</feature>
<dbReference type="CDD" id="cd02809">
    <property type="entry name" value="alpha_hydroxyacid_oxid_FMN"/>
    <property type="match status" value="1"/>
</dbReference>
<evidence type="ECO:0000256" key="6">
    <source>
        <dbReference type="PIRSR" id="PIRSR000138-1"/>
    </source>
</evidence>
<dbReference type="GO" id="GO:0009060">
    <property type="term" value="P:aerobic respiration"/>
    <property type="evidence" value="ECO:0007669"/>
    <property type="project" value="TreeGrafter"/>
</dbReference>
<reference evidence="9 10" key="1">
    <citation type="journal article" date="2014" name="ISME J.">
        <title>Adaptation of an abundant Roseobacter RCA organism to pelagic systems revealed by genomic and transcriptomic analyses.</title>
        <authorList>
            <person name="Voget S."/>
            <person name="Wemheuer B."/>
            <person name="Brinkhoff T."/>
            <person name="Vollmers J."/>
            <person name="Dietrich S."/>
            <person name="Giebel H.A."/>
            <person name="Beardsley C."/>
            <person name="Sardemann C."/>
            <person name="Bakenhus I."/>
            <person name="Billerbeck S."/>
            <person name="Daniel R."/>
            <person name="Simon M."/>
        </authorList>
    </citation>
    <scope>NUCLEOTIDE SEQUENCE [LARGE SCALE GENOMIC DNA]</scope>
    <source>
        <strain evidence="9 10">RCA23</strain>
    </source>
</reference>
<gene>
    <name evidence="9" type="primary">lldD1</name>
    <name evidence="9" type="ORF">RCA23_c10230</name>
</gene>
<dbReference type="Gene3D" id="3.20.20.70">
    <property type="entry name" value="Aldolase class I"/>
    <property type="match status" value="1"/>
</dbReference>
<evidence type="ECO:0000256" key="5">
    <source>
        <dbReference type="ARBA" id="ARBA00024042"/>
    </source>
</evidence>
<dbReference type="InterPro" id="IPR013785">
    <property type="entry name" value="Aldolase_TIM"/>
</dbReference>
<dbReference type="SUPFAM" id="SSF51395">
    <property type="entry name" value="FMN-linked oxidoreductases"/>
    <property type="match status" value="1"/>
</dbReference>
<name>A0AAN0VHZ4_9RHOB</name>
<feature type="binding site" evidence="7">
    <location>
        <position position="133"/>
    </location>
    <ligand>
        <name>glyoxylate</name>
        <dbReference type="ChEBI" id="CHEBI:36655"/>
    </ligand>
</feature>
<dbReference type="GO" id="GO:0010181">
    <property type="term" value="F:FMN binding"/>
    <property type="evidence" value="ECO:0007669"/>
    <property type="project" value="InterPro"/>
</dbReference>
<evidence type="ECO:0000256" key="1">
    <source>
        <dbReference type="ARBA" id="ARBA00001917"/>
    </source>
</evidence>
<dbReference type="InterPro" id="IPR000262">
    <property type="entry name" value="FMN-dep_DH"/>
</dbReference>